<keyword evidence="2" id="KW-1185">Reference proteome</keyword>
<reference evidence="1 2" key="1">
    <citation type="submission" date="2020-05" db="EMBL/GenBank/DDBJ databases">
        <title>Azospirillum oleiclasticum sp. nov, a nitrogen-fixing and heavy crude oil-emulsifying bacterium isolated from the crude oil of Yumen Oilfield.</title>
        <authorList>
            <person name="Wu D."/>
            <person name="Cai M."/>
            <person name="Zhang X."/>
        </authorList>
    </citation>
    <scope>NUCLEOTIDE SEQUENCE [LARGE SCALE GENOMIC DNA]</scope>
    <source>
        <strain evidence="1 2">ROY-1-1-2</strain>
    </source>
</reference>
<proteinExistence type="predicted"/>
<protein>
    <submittedName>
        <fullName evidence="1">Uncharacterized protein</fullName>
    </submittedName>
</protein>
<dbReference type="RefSeq" id="WP_180283066.1">
    <property type="nucleotide sequence ID" value="NZ_JABFDB010000011.1"/>
</dbReference>
<accession>A0ABX2TB79</accession>
<comment type="caution">
    <text evidence="1">The sequence shown here is derived from an EMBL/GenBank/DDBJ whole genome shotgun (WGS) entry which is preliminary data.</text>
</comment>
<dbReference type="Proteomes" id="UP000584642">
    <property type="component" value="Unassembled WGS sequence"/>
</dbReference>
<dbReference type="EMBL" id="JABFDB010000011">
    <property type="protein sequence ID" value="NYZ21297.1"/>
    <property type="molecule type" value="Genomic_DNA"/>
</dbReference>
<evidence type="ECO:0000313" key="1">
    <source>
        <dbReference type="EMBL" id="NYZ21297.1"/>
    </source>
</evidence>
<sequence length="240" mass="26442">MKTELRFVIDALNPETLSLGRLVAYLGELSRLLGDDPGLHFDRIDHGSAVLVAWADEPARPRIDDRLTRVRLGSGPLEAAKALTKLNELLRDDNAIGVLQVGGAEIIPFPGRTARRIECIGPVQQPTMIEGQLIRIGGKDRTVHFHLADHDRTWSGETTRQLAKAMGQHLFGQTLRVTGVGTWRRDIGEQWVLSRFQASGFEVLDDAPLAEALAKLKASMPERGGLVEQCRDLRGGDDTE</sequence>
<organism evidence="1 2">
    <name type="scientific">Azospirillum oleiclasticum</name>
    <dbReference type="NCBI Taxonomy" id="2735135"/>
    <lineage>
        <taxon>Bacteria</taxon>
        <taxon>Pseudomonadati</taxon>
        <taxon>Pseudomonadota</taxon>
        <taxon>Alphaproteobacteria</taxon>
        <taxon>Rhodospirillales</taxon>
        <taxon>Azospirillaceae</taxon>
        <taxon>Azospirillum</taxon>
    </lineage>
</organism>
<gene>
    <name evidence="1" type="ORF">HND93_16400</name>
</gene>
<name>A0ABX2TB79_9PROT</name>
<evidence type="ECO:0000313" key="2">
    <source>
        <dbReference type="Proteomes" id="UP000584642"/>
    </source>
</evidence>